<dbReference type="EMBL" id="VCQV01000026">
    <property type="protein sequence ID" value="TWP34581.1"/>
    <property type="molecule type" value="Genomic_DNA"/>
</dbReference>
<evidence type="ECO:0000256" key="1">
    <source>
        <dbReference type="SAM" id="Coils"/>
    </source>
</evidence>
<dbReference type="Proteomes" id="UP000320244">
    <property type="component" value="Unassembled WGS sequence"/>
</dbReference>
<dbReference type="SUPFAM" id="SSF46785">
    <property type="entry name" value="Winged helix' DNA-binding domain"/>
    <property type="match status" value="1"/>
</dbReference>
<evidence type="ECO:0000259" key="2">
    <source>
        <dbReference type="Pfam" id="PF03551"/>
    </source>
</evidence>
<proteinExistence type="predicted"/>
<dbReference type="InterPro" id="IPR036388">
    <property type="entry name" value="WH-like_DNA-bd_sf"/>
</dbReference>
<dbReference type="PANTHER" id="PTHR33169:SF27">
    <property type="entry name" value="TRANSCRIPTIONAL REGULATOR PADR FAMILY PROTEIN"/>
    <property type="match status" value="1"/>
</dbReference>
<name>A0A563DX81_9MICO</name>
<evidence type="ECO:0000313" key="4">
    <source>
        <dbReference type="Proteomes" id="UP000320244"/>
    </source>
</evidence>
<protein>
    <submittedName>
        <fullName evidence="3">PadR family transcriptional regulator</fullName>
    </submittedName>
</protein>
<reference evidence="3 4" key="1">
    <citation type="submission" date="2019-05" db="EMBL/GenBank/DDBJ databases">
        <authorList>
            <person name="Lee S.D."/>
        </authorList>
    </citation>
    <scope>NUCLEOTIDE SEQUENCE [LARGE SCALE GENOMIC DNA]</scope>
    <source>
        <strain evidence="3 4">C5-26</strain>
    </source>
</reference>
<dbReference type="InterPro" id="IPR036390">
    <property type="entry name" value="WH_DNA-bd_sf"/>
</dbReference>
<dbReference type="InterPro" id="IPR052509">
    <property type="entry name" value="Metal_resp_DNA-bind_regulator"/>
</dbReference>
<comment type="caution">
    <text evidence="3">The sequence shown here is derived from an EMBL/GenBank/DDBJ whole genome shotgun (WGS) entry which is preliminary data.</text>
</comment>
<dbReference type="OrthoDB" id="8443918at2"/>
<dbReference type="PANTHER" id="PTHR33169">
    <property type="entry name" value="PADR-FAMILY TRANSCRIPTIONAL REGULATOR"/>
    <property type="match status" value="1"/>
</dbReference>
<dbReference type="Pfam" id="PF03551">
    <property type="entry name" value="PadR"/>
    <property type="match status" value="1"/>
</dbReference>
<accession>A0A563DX81</accession>
<evidence type="ECO:0000313" key="3">
    <source>
        <dbReference type="EMBL" id="TWP34581.1"/>
    </source>
</evidence>
<keyword evidence="1" id="KW-0175">Coiled coil</keyword>
<keyword evidence="4" id="KW-1185">Reference proteome</keyword>
<organism evidence="3 4">
    <name type="scientific">Leekyejoonella antrihumi</name>
    <dbReference type="NCBI Taxonomy" id="1660198"/>
    <lineage>
        <taxon>Bacteria</taxon>
        <taxon>Bacillati</taxon>
        <taxon>Actinomycetota</taxon>
        <taxon>Actinomycetes</taxon>
        <taxon>Micrococcales</taxon>
        <taxon>Dermacoccaceae</taxon>
        <taxon>Leekyejoonella</taxon>
    </lineage>
</organism>
<dbReference type="Gene3D" id="1.10.10.10">
    <property type="entry name" value="Winged helix-like DNA-binding domain superfamily/Winged helix DNA-binding domain"/>
    <property type="match status" value="1"/>
</dbReference>
<feature type="domain" description="Transcription regulator PadR N-terminal" evidence="2">
    <location>
        <begin position="80"/>
        <end position="156"/>
    </location>
</feature>
<gene>
    <name evidence="3" type="ORF">FGL98_16940</name>
</gene>
<dbReference type="AlphaFoldDB" id="A0A563DX81"/>
<feature type="coiled-coil region" evidence="1">
    <location>
        <begin position="188"/>
        <end position="215"/>
    </location>
</feature>
<sequence>MASSSCSQPGRSRSWRSISSCASKRLIASICPFSAVISSKDRLSRHHSPCEIFHVEYIVLVPAQTTASPTTDVTPLSVALLALLHERDMHPYEMLHTLRDRREDHLVKVRPGSLYHCIERLERDGLAQVCGTECVGNRPERTTYRLTDRGRLALREWVHEHLATVENTYPPLPLALAEAHSLSPQEVRERLTIRLNGLEVQIDELEAGLTQMRERDVLDAYGLAWTHSLAMSRAEHDYITDLITRIDSKDLTWPMH</sequence>
<dbReference type="InterPro" id="IPR005149">
    <property type="entry name" value="Tscrpt_reg_PadR_N"/>
</dbReference>
<reference evidence="3 4" key="2">
    <citation type="submission" date="2019-08" db="EMBL/GenBank/DDBJ databases">
        <title>Jejuicoccus antrihumi gen. nov., sp. nov., a new member of the family Dermacoccaceae isolated from a cave.</title>
        <authorList>
            <person name="Schumann P."/>
            <person name="Kim I.S."/>
        </authorList>
    </citation>
    <scope>NUCLEOTIDE SEQUENCE [LARGE SCALE GENOMIC DNA]</scope>
    <source>
        <strain evidence="3 4">C5-26</strain>
    </source>
</reference>